<protein>
    <submittedName>
        <fullName evidence="2">Uncharacterized protein</fullName>
    </submittedName>
</protein>
<keyword evidence="1" id="KW-0812">Transmembrane</keyword>
<feature type="transmembrane region" description="Helical" evidence="1">
    <location>
        <begin position="15"/>
        <end position="34"/>
    </location>
</feature>
<keyword evidence="3" id="KW-1185">Reference proteome</keyword>
<accession>A0A392TKQ3</accession>
<dbReference type="Proteomes" id="UP000265520">
    <property type="component" value="Unassembled WGS sequence"/>
</dbReference>
<comment type="caution">
    <text evidence="2">The sequence shown here is derived from an EMBL/GenBank/DDBJ whole genome shotgun (WGS) entry which is preliminary data.</text>
</comment>
<feature type="non-terminal residue" evidence="2">
    <location>
        <position position="48"/>
    </location>
</feature>
<keyword evidence="1" id="KW-1133">Transmembrane helix</keyword>
<reference evidence="2 3" key="1">
    <citation type="journal article" date="2018" name="Front. Plant Sci.">
        <title>Red Clover (Trifolium pratense) and Zigzag Clover (T. medium) - A Picture of Genomic Similarities and Differences.</title>
        <authorList>
            <person name="Dluhosova J."/>
            <person name="Istvanek J."/>
            <person name="Nedelnik J."/>
            <person name="Repkova J."/>
        </authorList>
    </citation>
    <scope>NUCLEOTIDE SEQUENCE [LARGE SCALE GENOMIC DNA]</scope>
    <source>
        <strain evidence="3">cv. 10/8</strain>
        <tissue evidence="2">Leaf</tissue>
    </source>
</reference>
<evidence type="ECO:0000256" key="1">
    <source>
        <dbReference type="SAM" id="Phobius"/>
    </source>
</evidence>
<evidence type="ECO:0000313" key="2">
    <source>
        <dbReference type="EMBL" id="MCI61528.1"/>
    </source>
</evidence>
<keyword evidence="1" id="KW-0472">Membrane</keyword>
<dbReference type="AlphaFoldDB" id="A0A392TKQ3"/>
<proteinExistence type="predicted"/>
<dbReference type="EMBL" id="LXQA010601383">
    <property type="protein sequence ID" value="MCI61528.1"/>
    <property type="molecule type" value="Genomic_DNA"/>
</dbReference>
<sequence>MEYLEIRFVGMLSEVRVIGIFIVIGWKRCFLLVIELHHRRRRRKVIVA</sequence>
<evidence type="ECO:0000313" key="3">
    <source>
        <dbReference type="Proteomes" id="UP000265520"/>
    </source>
</evidence>
<name>A0A392TKQ3_9FABA</name>
<organism evidence="2 3">
    <name type="scientific">Trifolium medium</name>
    <dbReference type="NCBI Taxonomy" id="97028"/>
    <lineage>
        <taxon>Eukaryota</taxon>
        <taxon>Viridiplantae</taxon>
        <taxon>Streptophyta</taxon>
        <taxon>Embryophyta</taxon>
        <taxon>Tracheophyta</taxon>
        <taxon>Spermatophyta</taxon>
        <taxon>Magnoliopsida</taxon>
        <taxon>eudicotyledons</taxon>
        <taxon>Gunneridae</taxon>
        <taxon>Pentapetalae</taxon>
        <taxon>rosids</taxon>
        <taxon>fabids</taxon>
        <taxon>Fabales</taxon>
        <taxon>Fabaceae</taxon>
        <taxon>Papilionoideae</taxon>
        <taxon>50 kb inversion clade</taxon>
        <taxon>NPAAA clade</taxon>
        <taxon>Hologalegina</taxon>
        <taxon>IRL clade</taxon>
        <taxon>Trifolieae</taxon>
        <taxon>Trifolium</taxon>
    </lineage>
</organism>